<dbReference type="Gene3D" id="1.10.840.10">
    <property type="entry name" value="Ras guanine-nucleotide exchange factors catalytic domain"/>
    <property type="match status" value="1"/>
</dbReference>
<dbReference type="InterPro" id="IPR019804">
    <property type="entry name" value="Ras_G-nucl-exch_fac_CS"/>
</dbReference>
<dbReference type="CDD" id="cd06224">
    <property type="entry name" value="REM"/>
    <property type="match status" value="1"/>
</dbReference>
<dbReference type="InterPro" id="IPR001895">
    <property type="entry name" value="RASGEF_cat_dom"/>
</dbReference>
<dbReference type="PROSITE" id="PS50009">
    <property type="entry name" value="RASGEF_CAT"/>
    <property type="match status" value="1"/>
</dbReference>
<dbReference type="EMBL" id="JADGIZ020000026">
    <property type="protein sequence ID" value="KAL2915222.1"/>
    <property type="molecule type" value="Genomic_DNA"/>
</dbReference>
<dbReference type="SUPFAM" id="SSF48366">
    <property type="entry name" value="Ras GEF"/>
    <property type="match status" value="1"/>
</dbReference>
<dbReference type="SMART" id="SM00229">
    <property type="entry name" value="RasGEFN"/>
    <property type="match status" value="1"/>
</dbReference>
<dbReference type="InterPro" id="IPR008937">
    <property type="entry name" value="Ras-like_GEF"/>
</dbReference>
<dbReference type="Pfam" id="PF00617">
    <property type="entry name" value="RasGEF"/>
    <property type="match status" value="1"/>
</dbReference>
<dbReference type="InterPro" id="IPR036964">
    <property type="entry name" value="RASGEF_cat_dom_sf"/>
</dbReference>
<dbReference type="PANTHER" id="PTHR23113:SF366">
    <property type="entry name" value="RAS GUANINE NUCLEOTIDE EXCHANGE FACTOR R"/>
    <property type="match status" value="1"/>
</dbReference>
<evidence type="ECO:0000259" key="3">
    <source>
        <dbReference type="PROSITE" id="PS50009"/>
    </source>
</evidence>
<evidence type="ECO:0000256" key="2">
    <source>
        <dbReference type="PROSITE-ProRule" id="PRU00168"/>
    </source>
</evidence>
<dbReference type="PANTHER" id="PTHR23113">
    <property type="entry name" value="GUANINE NUCLEOTIDE EXCHANGE FACTOR"/>
    <property type="match status" value="1"/>
</dbReference>
<dbReference type="PROSITE" id="PS00720">
    <property type="entry name" value="RASGEF"/>
    <property type="match status" value="1"/>
</dbReference>
<sequence>MSASASPDAPQRIASATLNKLVEKLTEEKGEKVTEYLDFVKTFLLTYQSFTTAEALLQLLTDRYAVPNDKSLPQPEFDKFRITIQLRVCNVLLQWIKKYSWDFVHPQHGRRICNEALQVVDKVIAFEHPAMAKQIRKGILKLLDGSATASPNQLLSSWKSTVGVRNDPNGIVFGYSSDEIARQLTMIEEYLFSAIMASLSPNRFFACAHPADMPGVQPSELLNQAWTKKDAAYLDAMGNFSTLMAIIAGLNKAAISRLKQTMKELSAKSQKASGLDETLRLGELERQMSAEGSYKNYRARVRKAEPPWIPYIGTYLIDLTYMEDGNPDMIQNRINFSKRELISGVIREMIVLQQTLYSIKPVEELAAILSNIPEASEDQEKRMWLESKKIE</sequence>
<evidence type="ECO:0000313" key="5">
    <source>
        <dbReference type="EMBL" id="KAL2915222.1"/>
    </source>
</evidence>
<name>A0ABR4N6Q5_9FUNG</name>
<comment type="caution">
    <text evidence="5">The sequence shown here is derived from an EMBL/GenBank/DDBJ whole genome shotgun (WGS) entry which is preliminary data.</text>
</comment>
<keyword evidence="1 2" id="KW-0344">Guanine-nucleotide releasing factor</keyword>
<accession>A0ABR4N6Q5</accession>
<dbReference type="PROSITE" id="PS50212">
    <property type="entry name" value="RASGEF_NTER"/>
    <property type="match status" value="1"/>
</dbReference>
<dbReference type="InterPro" id="IPR023578">
    <property type="entry name" value="Ras_GEF_dom_sf"/>
</dbReference>
<dbReference type="Gene3D" id="1.20.870.10">
    <property type="entry name" value="Son of sevenless (SoS) protein Chain: S domain 1"/>
    <property type="match status" value="1"/>
</dbReference>
<evidence type="ECO:0000313" key="6">
    <source>
        <dbReference type="Proteomes" id="UP001527925"/>
    </source>
</evidence>
<reference evidence="5 6" key="1">
    <citation type="submission" date="2023-09" db="EMBL/GenBank/DDBJ databases">
        <title>Pangenome analysis of Batrachochytrium dendrobatidis and related Chytrids.</title>
        <authorList>
            <person name="Yacoub M.N."/>
            <person name="Stajich J.E."/>
            <person name="James T.Y."/>
        </authorList>
    </citation>
    <scope>NUCLEOTIDE SEQUENCE [LARGE SCALE GENOMIC DNA]</scope>
    <source>
        <strain evidence="5 6">JEL0888</strain>
    </source>
</reference>
<evidence type="ECO:0000259" key="4">
    <source>
        <dbReference type="PROSITE" id="PS50212"/>
    </source>
</evidence>
<feature type="domain" description="N-terminal Ras-GEF" evidence="4">
    <location>
        <begin position="9"/>
        <end position="143"/>
    </location>
</feature>
<evidence type="ECO:0000256" key="1">
    <source>
        <dbReference type="ARBA" id="ARBA00022658"/>
    </source>
</evidence>
<dbReference type="SMART" id="SM00147">
    <property type="entry name" value="RasGEF"/>
    <property type="match status" value="1"/>
</dbReference>
<organism evidence="5 6">
    <name type="scientific">Polyrhizophydium stewartii</name>
    <dbReference type="NCBI Taxonomy" id="2732419"/>
    <lineage>
        <taxon>Eukaryota</taxon>
        <taxon>Fungi</taxon>
        <taxon>Fungi incertae sedis</taxon>
        <taxon>Chytridiomycota</taxon>
        <taxon>Chytridiomycota incertae sedis</taxon>
        <taxon>Chytridiomycetes</taxon>
        <taxon>Rhizophydiales</taxon>
        <taxon>Rhizophydiales incertae sedis</taxon>
        <taxon>Polyrhizophydium</taxon>
    </lineage>
</organism>
<keyword evidence="6" id="KW-1185">Reference proteome</keyword>
<dbReference type="Proteomes" id="UP001527925">
    <property type="component" value="Unassembled WGS sequence"/>
</dbReference>
<gene>
    <name evidence="5" type="ORF">HK105_205329</name>
</gene>
<dbReference type="InterPro" id="IPR000651">
    <property type="entry name" value="Ras-like_Gua-exchang_fac_N"/>
</dbReference>
<proteinExistence type="predicted"/>
<dbReference type="Pfam" id="PF00618">
    <property type="entry name" value="RasGEF_N"/>
    <property type="match status" value="1"/>
</dbReference>
<feature type="domain" description="Ras-GEF" evidence="3">
    <location>
        <begin position="176"/>
        <end position="388"/>
    </location>
</feature>
<protein>
    <submittedName>
        <fullName evidence="5">Uncharacterized protein</fullName>
    </submittedName>
</protein>